<dbReference type="EMBL" id="AWUE01020958">
    <property type="protein sequence ID" value="OMO64450.1"/>
    <property type="molecule type" value="Genomic_DNA"/>
</dbReference>
<name>A0A1R3H2I0_9ROSI</name>
<protein>
    <submittedName>
        <fullName evidence="1">HXXXD-type acyl-transferase-like protein</fullName>
    </submittedName>
</protein>
<keyword evidence="2" id="KW-1185">Reference proteome</keyword>
<reference evidence="2" key="1">
    <citation type="submission" date="2013-09" db="EMBL/GenBank/DDBJ databases">
        <title>Corchorus olitorius genome sequencing.</title>
        <authorList>
            <person name="Alam M."/>
            <person name="Haque M.S."/>
            <person name="Islam M.S."/>
            <person name="Emdad E.M."/>
            <person name="Islam M.M."/>
            <person name="Ahmed B."/>
            <person name="Halim A."/>
            <person name="Hossen Q.M.M."/>
            <person name="Hossain M.Z."/>
            <person name="Ahmed R."/>
            <person name="Khan M.M."/>
            <person name="Islam R."/>
            <person name="Rashid M.M."/>
            <person name="Khan S.A."/>
            <person name="Rahman M.S."/>
            <person name="Alam M."/>
            <person name="Yahiya A.S."/>
            <person name="Khan M.S."/>
            <person name="Azam M.S."/>
            <person name="Haque T."/>
            <person name="Lashkar M.Z.H."/>
            <person name="Akhand A.I."/>
            <person name="Morshed G."/>
            <person name="Roy S."/>
            <person name="Uddin K.S."/>
            <person name="Rabeya T."/>
            <person name="Hossain A.S."/>
            <person name="Chowdhury A."/>
            <person name="Snigdha A.R."/>
            <person name="Mortoza M.S."/>
            <person name="Matin S.A."/>
            <person name="Hoque S.M.E."/>
            <person name="Islam M.K."/>
            <person name="Roy D.K."/>
            <person name="Haider R."/>
            <person name="Moosa M.M."/>
            <person name="Elias S.M."/>
            <person name="Hasan A.M."/>
            <person name="Jahan S."/>
            <person name="Shafiuddin M."/>
            <person name="Mahmood N."/>
            <person name="Shommy N.S."/>
        </authorList>
    </citation>
    <scope>NUCLEOTIDE SEQUENCE [LARGE SCALE GENOMIC DNA]</scope>
    <source>
        <strain evidence="2">cv. O-4</strain>
    </source>
</reference>
<comment type="caution">
    <text evidence="1">The sequence shown here is derived from an EMBL/GenBank/DDBJ whole genome shotgun (WGS) entry which is preliminary data.</text>
</comment>
<gene>
    <name evidence="1" type="ORF">COLO4_32049</name>
</gene>
<organism evidence="1 2">
    <name type="scientific">Corchorus olitorius</name>
    <dbReference type="NCBI Taxonomy" id="93759"/>
    <lineage>
        <taxon>Eukaryota</taxon>
        <taxon>Viridiplantae</taxon>
        <taxon>Streptophyta</taxon>
        <taxon>Embryophyta</taxon>
        <taxon>Tracheophyta</taxon>
        <taxon>Spermatophyta</taxon>
        <taxon>Magnoliopsida</taxon>
        <taxon>eudicotyledons</taxon>
        <taxon>Gunneridae</taxon>
        <taxon>Pentapetalae</taxon>
        <taxon>rosids</taxon>
        <taxon>malvids</taxon>
        <taxon>Malvales</taxon>
        <taxon>Malvaceae</taxon>
        <taxon>Grewioideae</taxon>
        <taxon>Apeibeae</taxon>
        <taxon>Corchorus</taxon>
    </lineage>
</organism>
<evidence type="ECO:0000313" key="2">
    <source>
        <dbReference type="Proteomes" id="UP000187203"/>
    </source>
</evidence>
<dbReference type="AlphaFoldDB" id="A0A1R3H2I0"/>
<evidence type="ECO:0000313" key="1">
    <source>
        <dbReference type="EMBL" id="OMO64450.1"/>
    </source>
</evidence>
<dbReference type="Proteomes" id="UP000187203">
    <property type="component" value="Unassembled WGS sequence"/>
</dbReference>
<accession>A0A1R3H2I0</accession>
<sequence length="64" mass="7111">MANIYLSKYAKKGQTATIHQTSSNDHKLIDLKSIKALTDIASKKGERSVRAVCQRERLVAKPAQ</sequence>
<proteinExistence type="predicted"/>